<keyword evidence="3" id="KW-1185">Reference proteome</keyword>
<proteinExistence type="predicted"/>
<accession>A0A409WVK8</accession>
<protein>
    <submittedName>
        <fullName evidence="2">Uncharacterized protein</fullName>
    </submittedName>
</protein>
<dbReference type="Proteomes" id="UP000283269">
    <property type="component" value="Unassembled WGS sequence"/>
</dbReference>
<feature type="region of interest" description="Disordered" evidence="1">
    <location>
        <begin position="54"/>
        <end position="78"/>
    </location>
</feature>
<comment type="caution">
    <text evidence="2">The sequence shown here is derived from an EMBL/GenBank/DDBJ whole genome shotgun (WGS) entry which is preliminary data.</text>
</comment>
<organism evidence="2 3">
    <name type="scientific">Psilocybe cyanescens</name>
    <dbReference type="NCBI Taxonomy" id="93625"/>
    <lineage>
        <taxon>Eukaryota</taxon>
        <taxon>Fungi</taxon>
        <taxon>Dikarya</taxon>
        <taxon>Basidiomycota</taxon>
        <taxon>Agaricomycotina</taxon>
        <taxon>Agaricomycetes</taxon>
        <taxon>Agaricomycetidae</taxon>
        <taxon>Agaricales</taxon>
        <taxon>Agaricineae</taxon>
        <taxon>Strophariaceae</taxon>
        <taxon>Psilocybe</taxon>
    </lineage>
</organism>
<evidence type="ECO:0000256" key="1">
    <source>
        <dbReference type="SAM" id="MobiDB-lite"/>
    </source>
</evidence>
<name>A0A409WVK8_PSICY</name>
<dbReference type="InParanoid" id="A0A409WVK8"/>
<feature type="compositionally biased region" description="Basic and acidic residues" evidence="1">
    <location>
        <begin position="56"/>
        <end position="68"/>
    </location>
</feature>
<sequence>MSASQIRRYFTSDTGQGALYAGAEAETRDEVGVGREQHFLTGVEKVGVSAGVSAEDDVKVDRDGRGSDVDEGDDIDAI</sequence>
<gene>
    <name evidence="2" type="ORF">CVT25_007193</name>
</gene>
<evidence type="ECO:0000313" key="2">
    <source>
        <dbReference type="EMBL" id="PPQ82575.1"/>
    </source>
</evidence>
<feature type="compositionally biased region" description="Acidic residues" evidence="1">
    <location>
        <begin position="69"/>
        <end position="78"/>
    </location>
</feature>
<evidence type="ECO:0000313" key="3">
    <source>
        <dbReference type="Proteomes" id="UP000283269"/>
    </source>
</evidence>
<dbReference type="EMBL" id="NHYD01003122">
    <property type="protein sequence ID" value="PPQ82575.1"/>
    <property type="molecule type" value="Genomic_DNA"/>
</dbReference>
<reference evidence="2 3" key="1">
    <citation type="journal article" date="2018" name="Evol. Lett.">
        <title>Horizontal gene cluster transfer increased hallucinogenic mushroom diversity.</title>
        <authorList>
            <person name="Reynolds H.T."/>
            <person name="Vijayakumar V."/>
            <person name="Gluck-Thaler E."/>
            <person name="Korotkin H.B."/>
            <person name="Matheny P.B."/>
            <person name="Slot J.C."/>
        </authorList>
    </citation>
    <scope>NUCLEOTIDE SEQUENCE [LARGE SCALE GENOMIC DNA]</scope>
    <source>
        <strain evidence="2 3">2631</strain>
    </source>
</reference>
<dbReference type="AlphaFoldDB" id="A0A409WVK8"/>